<protein>
    <submittedName>
        <fullName evidence="1">Uncharacterized protein</fullName>
    </submittedName>
</protein>
<reference evidence="1" key="2">
    <citation type="submission" date="2015-06" db="UniProtKB">
        <authorList>
            <consortium name="EnsemblPlants"/>
        </authorList>
    </citation>
    <scope>IDENTIFICATION</scope>
    <source>
        <strain evidence="1">cv. Heinz 1706</strain>
    </source>
</reference>
<accession>K4CCU3</accession>
<dbReference type="AlphaFoldDB" id="K4CCU3"/>
<dbReference type="HOGENOM" id="CLU_3419828_0_0_1"/>
<dbReference type="Proteomes" id="UP000004994">
    <property type="component" value="Chromosome 7"/>
</dbReference>
<organism evidence="1">
    <name type="scientific">Solanum lycopersicum</name>
    <name type="common">Tomato</name>
    <name type="synonym">Lycopersicon esculentum</name>
    <dbReference type="NCBI Taxonomy" id="4081"/>
    <lineage>
        <taxon>Eukaryota</taxon>
        <taxon>Viridiplantae</taxon>
        <taxon>Streptophyta</taxon>
        <taxon>Embryophyta</taxon>
        <taxon>Tracheophyta</taxon>
        <taxon>Spermatophyta</taxon>
        <taxon>Magnoliopsida</taxon>
        <taxon>eudicotyledons</taxon>
        <taxon>Gunneridae</taxon>
        <taxon>Pentapetalae</taxon>
        <taxon>asterids</taxon>
        <taxon>lamiids</taxon>
        <taxon>Solanales</taxon>
        <taxon>Solanaceae</taxon>
        <taxon>Solanoideae</taxon>
        <taxon>Solaneae</taxon>
        <taxon>Solanum</taxon>
        <taxon>Solanum subgen. Lycopersicon</taxon>
    </lineage>
</organism>
<sequence length="25" mass="3008">MEKTELVLGYQGLRLRGLRERVFGW</sequence>
<dbReference type="Gramene" id="Solyc07g020830.1.1">
    <property type="protein sequence ID" value="Solyc07g020830.1.1"/>
    <property type="gene ID" value="Solyc07g020830.1"/>
</dbReference>
<proteinExistence type="predicted"/>
<keyword evidence="2" id="KW-1185">Reference proteome</keyword>
<dbReference type="InParanoid" id="K4CCU3"/>
<name>K4CCU3_SOLLC</name>
<reference evidence="1" key="1">
    <citation type="journal article" date="2012" name="Nature">
        <title>The tomato genome sequence provides insights into fleshy fruit evolution.</title>
        <authorList>
            <consortium name="Tomato Genome Consortium"/>
        </authorList>
    </citation>
    <scope>NUCLEOTIDE SEQUENCE [LARGE SCALE GENOMIC DNA]</scope>
    <source>
        <strain evidence="1">cv. Heinz 1706</strain>
    </source>
</reference>
<dbReference type="PaxDb" id="4081-Solyc07g020830.1.1"/>
<evidence type="ECO:0000313" key="1">
    <source>
        <dbReference type="EnsemblPlants" id="Solyc07g020830.1.1"/>
    </source>
</evidence>
<dbReference type="EnsemblPlants" id="Solyc07g020830.1.1">
    <property type="protein sequence ID" value="Solyc07g020830.1.1"/>
    <property type="gene ID" value="Solyc07g020830.1"/>
</dbReference>
<evidence type="ECO:0000313" key="2">
    <source>
        <dbReference type="Proteomes" id="UP000004994"/>
    </source>
</evidence>